<sequence>MIKGHMTGHGFESMSLQAEVVLCSESGSAGTVSGIPWVSATGTGGQVSGEKGDAAISTVAELVASGWGPGHTSHRHQVGSQGGKPRASG</sequence>
<organism evidence="2 3">
    <name type="scientific">Multifurca ochricompacta</name>
    <dbReference type="NCBI Taxonomy" id="376703"/>
    <lineage>
        <taxon>Eukaryota</taxon>
        <taxon>Fungi</taxon>
        <taxon>Dikarya</taxon>
        <taxon>Basidiomycota</taxon>
        <taxon>Agaricomycotina</taxon>
        <taxon>Agaricomycetes</taxon>
        <taxon>Russulales</taxon>
        <taxon>Russulaceae</taxon>
        <taxon>Multifurca</taxon>
    </lineage>
</organism>
<gene>
    <name evidence="2" type="ORF">B0F90DRAFT_1775159</name>
</gene>
<evidence type="ECO:0000313" key="2">
    <source>
        <dbReference type="EMBL" id="KAI0291646.1"/>
    </source>
</evidence>
<comment type="caution">
    <text evidence="2">The sequence shown here is derived from an EMBL/GenBank/DDBJ whole genome shotgun (WGS) entry which is preliminary data.</text>
</comment>
<keyword evidence="3" id="KW-1185">Reference proteome</keyword>
<feature type="region of interest" description="Disordered" evidence="1">
    <location>
        <begin position="65"/>
        <end position="89"/>
    </location>
</feature>
<dbReference type="EMBL" id="WTXG01000149">
    <property type="protein sequence ID" value="KAI0291646.1"/>
    <property type="molecule type" value="Genomic_DNA"/>
</dbReference>
<proteinExistence type="predicted"/>
<dbReference type="AlphaFoldDB" id="A0AAD4LXN3"/>
<accession>A0AAD4LXN3</accession>
<dbReference type="Proteomes" id="UP001203297">
    <property type="component" value="Unassembled WGS sequence"/>
</dbReference>
<reference evidence="2" key="1">
    <citation type="journal article" date="2022" name="New Phytol.">
        <title>Evolutionary transition to the ectomycorrhizal habit in the genomes of a hyperdiverse lineage of mushroom-forming fungi.</title>
        <authorList>
            <person name="Looney B."/>
            <person name="Miyauchi S."/>
            <person name="Morin E."/>
            <person name="Drula E."/>
            <person name="Courty P.E."/>
            <person name="Kohler A."/>
            <person name="Kuo A."/>
            <person name="LaButti K."/>
            <person name="Pangilinan J."/>
            <person name="Lipzen A."/>
            <person name="Riley R."/>
            <person name="Andreopoulos W."/>
            <person name="He G."/>
            <person name="Johnson J."/>
            <person name="Nolan M."/>
            <person name="Tritt A."/>
            <person name="Barry K.W."/>
            <person name="Grigoriev I.V."/>
            <person name="Nagy L.G."/>
            <person name="Hibbett D."/>
            <person name="Henrissat B."/>
            <person name="Matheny P.B."/>
            <person name="Labbe J."/>
            <person name="Martin F.M."/>
        </authorList>
    </citation>
    <scope>NUCLEOTIDE SEQUENCE</scope>
    <source>
        <strain evidence="2">BPL690</strain>
    </source>
</reference>
<evidence type="ECO:0000313" key="3">
    <source>
        <dbReference type="Proteomes" id="UP001203297"/>
    </source>
</evidence>
<name>A0AAD4LXN3_9AGAM</name>
<protein>
    <submittedName>
        <fullName evidence="2">Uncharacterized protein</fullName>
    </submittedName>
</protein>
<evidence type="ECO:0000256" key="1">
    <source>
        <dbReference type="SAM" id="MobiDB-lite"/>
    </source>
</evidence>